<feature type="non-terminal residue" evidence="3">
    <location>
        <position position="273"/>
    </location>
</feature>
<dbReference type="PANTHER" id="PTHR21534">
    <property type="entry name" value="KATANIN-INTERACTING PROTEIN"/>
    <property type="match status" value="1"/>
</dbReference>
<proteinExistence type="predicted"/>
<dbReference type="GeneID" id="111083177"/>
<dbReference type="Proteomes" id="UP000694941">
    <property type="component" value="Unplaced"/>
</dbReference>
<sequence>MFVESHNNRYTSSCPASRSSMESLDLLDNTGDDSLFLVGENQWRGGSARYGRRAEMIPTSTSGSMTPEFLKDIGTSKSAEWTRLRKNTDQLLEECWLSLHNFAQSHKGRLTTTAVDERDILDLYMQKERIKGQLVSRIANDGSRMFKMVENDGTEITDFEGDFFIPVLPEGIQLTLNILSTWGDKHYVGLNGIEVFTHNGKPAQVEKIGAEPADINVLPDYSHDPRVVTNLIDGVYRTKDDMHLWLAPFTPGNNHYVFLQFSQPVRVAMIRIW</sequence>
<dbReference type="InterPro" id="IPR027859">
    <property type="entry name" value="KATNIP_dom"/>
</dbReference>
<organism evidence="2 3">
    <name type="scientific">Limulus polyphemus</name>
    <name type="common">Atlantic horseshoe crab</name>
    <dbReference type="NCBI Taxonomy" id="6850"/>
    <lineage>
        <taxon>Eukaryota</taxon>
        <taxon>Metazoa</taxon>
        <taxon>Ecdysozoa</taxon>
        <taxon>Arthropoda</taxon>
        <taxon>Chelicerata</taxon>
        <taxon>Merostomata</taxon>
        <taxon>Xiphosura</taxon>
        <taxon>Limulidae</taxon>
        <taxon>Limulus</taxon>
    </lineage>
</organism>
<dbReference type="InterPro" id="IPR026704">
    <property type="entry name" value="KATNIP"/>
</dbReference>
<gene>
    <name evidence="3" type="primary">LOC111083177</name>
</gene>
<evidence type="ECO:0000313" key="3">
    <source>
        <dbReference type="RefSeq" id="XP_022235197.1"/>
    </source>
</evidence>
<feature type="domain" description="KATNIP" evidence="1">
    <location>
        <begin position="154"/>
        <end position="273"/>
    </location>
</feature>
<evidence type="ECO:0000313" key="2">
    <source>
        <dbReference type="Proteomes" id="UP000694941"/>
    </source>
</evidence>
<name>A0ABM1RUZ2_LIMPO</name>
<protein>
    <submittedName>
        <fullName evidence="3">Protein KIAA0556-like</fullName>
    </submittedName>
</protein>
<dbReference type="PANTHER" id="PTHR21534:SF0">
    <property type="entry name" value="KATANIN-INTERACTING PROTEIN"/>
    <property type="match status" value="1"/>
</dbReference>
<evidence type="ECO:0000259" key="1">
    <source>
        <dbReference type="Pfam" id="PF14652"/>
    </source>
</evidence>
<reference evidence="3" key="1">
    <citation type="submission" date="2025-08" db="UniProtKB">
        <authorList>
            <consortium name="RefSeq"/>
        </authorList>
    </citation>
    <scope>IDENTIFICATION</scope>
    <source>
        <tissue evidence="3">Muscle</tissue>
    </source>
</reference>
<keyword evidence="2" id="KW-1185">Reference proteome</keyword>
<dbReference type="Pfam" id="PF14652">
    <property type="entry name" value="DUF4457"/>
    <property type="match status" value="1"/>
</dbReference>
<dbReference type="RefSeq" id="XP_022235197.1">
    <property type="nucleotide sequence ID" value="XM_022379489.1"/>
</dbReference>
<accession>A0ABM1RUZ2</accession>